<dbReference type="PANTHER" id="PTHR11537">
    <property type="entry name" value="VOLTAGE-GATED POTASSIUM CHANNEL"/>
    <property type="match status" value="1"/>
</dbReference>
<dbReference type="PANTHER" id="PTHR11537:SF254">
    <property type="entry name" value="POTASSIUM VOLTAGE-GATED CHANNEL PROTEIN SHAB"/>
    <property type="match status" value="1"/>
</dbReference>
<evidence type="ECO:0000256" key="1">
    <source>
        <dbReference type="ARBA" id="ARBA00004141"/>
    </source>
</evidence>
<keyword evidence="3 8" id="KW-0812">Transmembrane</keyword>
<dbReference type="eggNOG" id="COG1226">
    <property type="taxonomic scope" value="Bacteria"/>
</dbReference>
<dbReference type="HOGENOM" id="CLU_011722_6_2_9"/>
<organism evidence="10 11">
    <name type="scientific">Listeria ivanovii (strain ATCC BAA-678 / PAM 55)</name>
    <dbReference type="NCBI Taxonomy" id="881621"/>
    <lineage>
        <taxon>Bacteria</taxon>
        <taxon>Bacillati</taxon>
        <taxon>Bacillota</taxon>
        <taxon>Bacilli</taxon>
        <taxon>Bacillales</taxon>
        <taxon>Listeriaceae</taxon>
        <taxon>Listeria</taxon>
    </lineage>
</organism>
<evidence type="ECO:0000256" key="4">
    <source>
        <dbReference type="ARBA" id="ARBA00022989"/>
    </source>
</evidence>
<comment type="subcellular location">
    <subcellularLocation>
        <location evidence="1">Membrane</location>
        <topology evidence="1">Multi-pass membrane protein</topology>
    </subcellularLocation>
</comment>
<keyword evidence="5" id="KW-0406">Ion transport</keyword>
<dbReference type="SUPFAM" id="SSF81324">
    <property type="entry name" value="Voltage-gated potassium channels"/>
    <property type="match status" value="1"/>
</dbReference>
<dbReference type="Gene3D" id="1.20.5.110">
    <property type="match status" value="1"/>
</dbReference>
<dbReference type="Gene3D" id="1.20.120.350">
    <property type="entry name" value="Voltage-gated potassium channels. Chain C"/>
    <property type="match status" value="1"/>
</dbReference>
<dbReference type="RefSeq" id="WP_014091651.1">
    <property type="nucleotide sequence ID" value="NC_016011.1"/>
</dbReference>
<evidence type="ECO:0000259" key="9">
    <source>
        <dbReference type="Pfam" id="PF07885"/>
    </source>
</evidence>
<reference evidence="10 11" key="1">
    <citation type="journal article" date="2011" name="J. Bacteriol.">
        <title>Complete genome sequence of the animal pathogen Listeria ivanovii, which provides insights into host specificities and evolution of the genus Listeria.</title>
        <authorList>
            <person name="Buchrieser C."/>
            <person name="Rusniok C."/>
            <person name="Garrido P."/>
            <person name="Hain T."/>
            <person name="Scortti M."/>
            <person name="Lampidis R."/>
            <person name="Karst U."/>
            <person name="Chakraborty T."/>
            <person name="Cossart P."/>
            <person name="Kreft J."/>
            <person name="Vazquez-Boland J.A."/>
            <person name="Goebel W."/>
            <person name="Glaser P."/>
        </authorList>
    </citation>
    <scope>NUCLEOTIDE SEQUENCE [LARGE SCALE GENOMIC DNA]</scope>
    <source>
        <strain evidence="11">ATCC BAA-678 / PAM 55</strain>
    </source>
</reference>
<protein>
    <submittedName>
        <fullName evidence="10">Putative potassium channel subunit</fullName>
    </submittedName>
</protein>
<feature type="transmembrane region" description="Helical" evidence="8">
    <location>
        <begin position="112"/>
        <end position="130"/>
    </location>
</feature>
<dbReference type="AlphaFoldDB" id="G2Z8W2"/>
<dbReference type="EMBL" id="FR687253">
    <property type="protein sequence ID" value="CBW84567.1"/>
    <property type="molecule type" value="Genomic_DNA"/>
</dbReference>
<accession>G2Z8W2</accession>
<sequence length="219" mass="25395">MSSKNYKLWYEIAMFSLVILSLFTLPFNNLVVQVLNVIIWFIFFVDYMYFFIKAPKKMRYVREHWIELIALIPLDSIFRAVRALRILRLSSIGSRYFTPVFLFLKEKNLHKIFIALLILLLIIPIPIFIIEPDINSYADAFWWTIVTVTTVGYGDLSPITNWGRGIAGVLMLLGIGIIGVVTSITTSFFISSEKDIAQIIADVEKLTEEDKDKLRRYLN</sequence>
<keyword evidence="7 10" id="KW-0407">Ion channel</keyword>
<dbReference type="GeneID" id="57075081"/>
<dbReference type="Pfam" id="PF07885">
    <property type="entry name" value="Ion_trans_2"/>
    <property type="match status" value="1"/>
</dbReference>
<feature type="transmembrane region" description="Helical" evidence="8">
    <location>
        <begin position="31"/>
        <end position="52"/>
    </location>
</feature>
<feature type="transmembrane region" description="Helical" evidence="8">
    <location>
        <begin position="166"/>
        <end position="190"/>
    </location>
</feature>
<dbReference type="KEGG" id="liv:LIV_0084"/>
<keyword evidence="6 8" id="KW-0472">Membrane</keyword>
<keyword evidence="4 8" id="KW-1133">Transmembrane helix</keyword>
<evidence type="ECO:0000256" key="7">
    <source>
        <dbReference type="ARBA" id="ARBA00023303"/>
    </source>
</evidence>
<dbReference type="GO" id="GO:0001508">
    <property type="term" value="P:action potential"/>
    <property type="evidence" value="ECO:0007669"/>
    <property type="project" value="TreeGrafter"/>
</dbReference>
<name>G2Z8W2_LISIP</name>
<dbReference type="InterPro" id="IPR027359">
    <property type="entry name" value="Volt_channel_dom_sf"/>
</dbReference>
<evidence type="ECO:0000256" key="5">
    <source>
        <dbReference type="ARBA" id="ARBA00023065"/>
    </source>
</evidence>
<dbReference type="GO" id="GO:0005249">
    <property type="term" value="F:voltage-gated potassium channel activity"/>
    <property type="evidence" value="ECO:0007669"/>
    <property type="project" value="InterPro"/>
</dbReference>
<feature type="domain" description="Potassium channel" evidence="9">
    <location>
        <begin position="118"/>
        <end position="189"/>
    </location>
</feature>
<dbReference type="InterPro" id="IPR028325">
    <property type="entry name" value="VG_K_chnl"/>
</dbReference>
<feature type="transmembrane region" description="Helical" evidence="8">
    <location>
        <begin position="136"/>
        <end position="154"/>
    </location>
</feature>
<dbReference type="Proteomes" id="UP000001286">
    <property type="component" value="Chromosome"/>
</dbReference>
<evidence type="ECO:0000256" key="6">
    <source>
        <dbReference type="ARBA" id="ARBA00023136"/>
    </source>
</evidence>
<feature type="transmembrane region" description="Helical" evidence="8">
    <location>
        <begin position="7"/>
        <end position="25"/>
    </location>
</feature>
<gene>
    <name evidence="10" type="ordered locus">LIV_0084</name>
</gene>
<dbReference type="InterPro" id="IPR013099">
    <property type="entry name" value="K_chnl_dom"/>
</dbReference>
<dbReference type="Gene3D" id="1.10.287.70">
    <property type="match status" value="1"/>
</dbReference>
<dbReference type="OrthoDB" id="9785285at2"/>
<proteinExistence type="predicted"/>
<evidence type="ECO:0000256" key="3">
    <source>
        <dbReference type="ARBA" id="ARBA00022692"/>
    </source>
</evidence>
<dbReference type="PRINTS" id="PR00169">
    <property type="entry name" value="KCHANNEL"/>
</dbReference>
<dbReference type="GO" id="GO:0008076">
    <property type="term" value="C:voltage-gated potassium channel complex"/>
    <property type="evidence" value="ECO:0007669"/>
    <property type="project" value="InterPro"/>
</dbReference>
<evidence type="ECO:0000313" key="11">
    <source>
        <dbReference type="Proteomes" id="UP000001286"/>
    </source>
</evidence>
<keyword evidence="2" id="KW-0813">Transport</keyword>
<evidence type="ECO:0000256" key="2">
    <source>
        <dbReference type="ARBA" id="ARBA00022448"/>
    </source>
</evidence>
<evidence type="ECO:0000313" key="10">
    <source>
        <dbReference type="EMBL" id="CBW84567.1"/>
    </source>
</evidence>
<evidence type="ECO:0000256" key="8">
    <source>
        <dbReference type="SAM" id="Phobius"/>
    </source>
</evidence>